<name>A0ABU0BEB2_9HYPH</name>
<keyword evidence="9" id="KW-0520">NAD</keyword>
<dbReference type="PIRSF" id="PIRSF000094">
    <property type="entry name" value="Enoyl-ACP_rdct"/>
    <property type="match status" value="1"/>
</dbReference>
<dbReference type="RefSeq" id="WP_307021154.1">
    <property type="nucleotide sequence ID" value="NZ_JAUSUI010000006.1"/>
</dbReference>
<evidence type="ECO:0000256" key="6">
    <source>
        <dbReference type="ARBA" id="ARBA00023098"/>
    </source>
</evidence>
<reference evidence="10 11" key="1">
    <citation type="submission" date="2023-07" db="EMBL/GenBank/DDBJ databases">
        <title>Genomic Encyclopedia of Type Strains, Phase IV (KMG-IV): sequencing the most valuable type-strain genomes for metagenomic binning, comparative biology and taxonomic classification.</title>
        <authorList>
            <person name="Goeker M."/>
        </authorList>
    </citation>
    <scope>NUCLEOTIDE SEQUENCE [LARGE SCALE GENOMIC DNA]</scope>
    <source>
        <strain evidence="10 11">DSM 2457</strain>
    </source>
</reference>
<keyword evidence="11" id="KW-1185">Reference proteome</keyword>
<evidence type="ECO:0000256" key="7">
    <source>
        <dbReference type="ARBA" id="ARBA00023160"/>
    </source>
</evidence>
<comment type="catalytic activity">
    <reaction evidence="8 9">
        <text>a 2,3-saturated acyl-[ACP] + NAD(+) = a (2E)-enoyl-[ACP] + NADH + H(+)</text>
        <dbReference type="Rhea" id="RHEA:10240"/>
        <dbReference type="Rhea" id="RHEA-COMP:9925"/>
        <dbReference type="Rhea" id="RHEA-COMP:9926"/>
        <dbReference type="ChEBI" id="CHEBI:15378"/>
        <dbReference type="ChEBI" id="CHEBI:57540"/>
        <dbReference type="ChEBI" id="CHEBI:57945"/>
        <dbReference type="ChEBI" id="CHEBI:78784"/>
        <dbReference type="ChEBI" id="CHEBI:78785"/>
        <dbReference type="EC" id="1.3.1.9"/>
    </reaction>
</comment>
<keyword evidence="3 9" id="KW-0444">Lipid biosynthesis</keyword>
<dbReference type="InterPro" id="IPR014358">
    <property type="entry name" value="Enoyl-ACP_Rdtase_NADH"/>
</dbReference>
<sequence>MSLTQGTSPQGNLMQGKRGLIMGVANDHSIAWGIARTLAAQGAELAFTYQGEALGRRVKPLAESLGSDTLLACDVEDLASVDAVFAALKEKWGKLDFLVHAIGFSDKNELKGLYADTTRANFTRTMVISCFSFTELAKRAAPLMTEGGSLITLTYGGSTRVMPNYNVMGVAKAALEASVRYLAADYGPQGVRVNAISAGPIRTLAGAGIADARLMFNYQKRHAPLRRTVSIDEVGGAALYLLSDLSTGVTGEVHFVDSGYNIISMPHPDALKTIEDAVERATGEAAE</sequence>
<keyword evidence="4" id="KW-0276">Fatty acid metabolism</keyword>
<evidence type="ECO:0000256" key="8">
    <source>
        <dbReference type="ARBA" id="ARBA00048572"/>
    </source>
</evidence>
<dbReference type="InterPro" id="IPR036291">
    <property type="entry name" value="NAD(P)-bd_dom_sf"/>
</dbReference>
<dbReference type="Gene3D" id="1.10.8.400">
    <property type="entry name" value="Enoyl acyl carrier protein reductase"/>
    <property type="match status" value="1"/>
</dbReference>
<comment type="similarity">
    <text evidence="2 9">Belongs to the short-chain dehydrogenases/reductases (SDR) family. FabI subfamily.</text>
</comment>
<dbReference type="Pfam" id="PF13561">
    <property type="entry name" value="adh_short_C2"/>
    <property type="match status" value="1"/>
</dbReference>
<organism evidence="10 11">
    <name type="scientific">Ancylobacter polymorphus</name>
    <dbReference type="NCBI Taxonomy" id="223390"/>
    <lineage>
        <taxon>Bacteria</taxon>
        <taxon>Pseudomonadati</taxon>
        <taxon>Pseudomonadota</taxon>
        <taxon>Alphaproteobacteria</taxon>
        <taxon>Hyphomicrobiales</taxon>
        <taxon>Xanthobacteraceae</taxon>
        <taxon>Ancylobacter</taxon>
    </lineage>
</organism>
<dbReference type="EC" id="1.3.1.9" evidence="9"/>
<evidence type="ECO:0000256" key="3">
    <source>
        <dbReference type="ARBA" id="ARBA00022516"/>
    </source>
</evidence>
<dbReference type="PANTHER" id="PTHR43159">
    <property type="entry name" value="ENOYL-[ACYL-CARRIER-PROTEIN] REDUCTASE"/>
    <property type="match status" value="1"/>
</dbReference>
<keyword evidence="7 9" id="KW-0275">Fatty acid biosynthesis</keyword>
<dbReference type="PANTHER" id="PTHR43159:SF2">
    <property type="entry name" value="ENOYL-[ACYL-CARRIER-PROTEIN] REDUCTASE [NADH], CHLOROPLASTIC"/>
    <property type="match status" value="1"/>
</dbReference>
<evidence type="ECO:0000256" key="4">
    <source>
        <dbReference type="ARBA" id="ARBA00022832"/>
    </source>
</evidence>
<keyword evidence="6" id="KW-0443">Lipid metabolism</keyword>
<dbReference type="CDD" id="cd05372">
    <property type="entry name" value="ENR_SDR"/>
    <property type="match status" value="1"/>
</dbReference>
<dbReference type="Gene3D" id="3.40.50.720">
    <property type="entry name" value="NAD(P)-binding Rossmann-like Domain"/>
    <property type="match status" value="1"/>
</dbReference>
<gene>
    <name evidence="10" type="ORF">J2S75_003219</name>
</gene>
<evidence type="ECO:0000313" key="11">
    <source>
        <dbReference type="Proteomes" id="UP001224682"/>
    </source>
</evidence>
<evidence type="ECO:0000256" key="2">
    <source>
        <dbReference type="ARBA" id="ARBA00009233"/>
    </source>
</evidence>
<comment type="caution">
    <text evidence="10">The sequence shown here is derived from an EMBL/GenBank/DDBJ whole genome shotgun (WGS) entry which is preliminary data.</text>
</comment>
<dbReference type="InterPro" id="IPR002347">
    <property type="entry name" value="SDR_fam"/>
</dbReference>
<dbReference type="NCBIfam" id="NF005078">
    <property type="entry name" value="PRK06505.1"/>
    <property type="match status" value="1"/>
</dbReference>
<comment type="pathway">
    <text evidence="1">Lipid metabolism; fatty acid biosynthesis.</text>
</comment>
<proteinExistence type="inferred from homology"/>
<evidence type="ECO:0000256" key="9">
    <source>
        <dbReference type="PIRNR" id="PIRNR000094"/>
    </source>
</evidence>
<accession>A0ABU0BEB2</accession>
<dbReference type="PRINTS" id="PR00081">
    <property type="entry name" value="GDHRDH"/>
</dbReference>
<evidence type="ECO:0000313" key="10">
    <source>
        <dbReference type="EMBL" id="MDQ0304183.1"/>
    </source>
</evidence>
<evidence type="ECO:0000256" key="5">
    <source>
        <dbReference type="ARBA" id="ARBA00023002"/>
    </source>
</evidence>
<keyword evidence="5 9" id="KW-0560">Oxidoreductase</keyword>
<protein>
    <recommendedName>
        <fullName evidence="9">Enoyl-[acyl-carrier-protein] reductase [NADH]</fullName>
        <ecNumber evidence="9">1.3.1.9</ecNumber>
    </recommendedName>
</protein>
<dbReference type="Proteomes" id="UP001224682">
    <property type="component" value="Unassembled WGS sequence"/>
</dbReference>
<dbReference type="EMBL" id="JAUSUI010000006">
    <property type="protein sequence ID" value="MDQ0304183.1"/>
    <property type="molecule type" value="Genomic_DNA"/>
</dbReference>
<dbReference type="GO" id="GO:0004318">
    <property type="term" value="F:enoyl-[acyl-carrier-protein] reductase (NADH) activity"/>
    <property type="evidence" value="ECO:0007669"/>
    <property type="project" value="UniProtKB-EC"/>
</dbReference>
<dbReference type="GO" id="GO:0141148">
    <property type="term" value="F:enoyl-[acyl-carrier-protein] reductase (NADPH) activity"/>
    <property type="evidence" value="ECO:0007669"/>
    <property type="project" value="UniProtKB-EC"/>
</dbReference>
<dbReference type="SUPFAM" id="SSF51735">
    <property type="entry name" value="NAD(P)-binding Rossmann-fold domains"/>
    <property type="match status" value="1"/>
</dbReference>
<evidence type="ECO:0000256" key="1">
    <source>
        <dbReference type="ARBA" id="ARBA00005194"/>
    </source>
</evidence>